<reference evidence="1" key="2">
    <citation type="submission" date="2020-11" db="EMBL/GenBank/DDBJ databases">
        <authorList>
            <person name="McCartney M.A."/>
            <person name="Auch B."/>
            <person name="Kono T."/>
            <person name="Mallez S."/>
            <person name="Becker A."/>
            <person name="Gohl D.M."/>
            <person name="Silverstein K.A.T."/>
            <person name="Koren S."/>
            <person name="Bechman K.B."/>
            <person name="Herman A."/>
            <person name="Abrahante J.E."/>
            <person name="Garbe J."/>
        </authorList>
    </citation>
    <scope>NUCLEOTIDE SEQUENCE</scope>
    <source>
        <strain evidence="1">Duluth1</strain>
        <tissue evidence="1">Whole animal</tissue>
    </source>
</reference>
<gene>
    <name evidence="1" type="ORF">DPMN_048916</name>
</gene>
<accession>A0A9D4I2R9</accession>
<dbReference type="Proteomes" id="UP000828390">
    <property type="component" value="Unassembled WGS sequence"/>
</dbReference>
<organism evidence="1 2">
    <name type="scientific">Dreissena polymorpha</name>
    <name type="common">Zebra mussel</name>
    <name type="synonym">Mytilus polymorpha</name>
    <dbReference type="NCBI Taxonomy" id="45954"/>
    <lineage>
        <taxon>Eukaryota</taxon>
        <taxon>Metazoa</taxon>
        <taxon>Spiralia</taxon>
        <taxon>Lophotrochozoa</taxon>
        <taxon>Mollusca</taxon>
        <taxon>Bivalvia</taxon>
        <taxon>Autobranchia</taxon>
        <taxon>Heteroconchia</taxon>
        <taxon>Euheterodonta</taxon>
        <taxon>Imparidentia</taxon>
        <taxon>Neoheterodontei</taxon>
        <taxon>Myida</taxon>
        <taxon>Dreissenoidea</taxon>
        <taxon>Dreissenidae</taxon>
        <taxon>Dreissena</taxon>
    </lineage>
</organism>
<comment type="caution">
    <text evidence="1">The sequence shown here is derived from an EMBL/GenBank/DDBJ whole genome shotgun (WGS) entry which is preliminary data.</text>
</comment>
<protein>
    <submittedName>
        <fullName evidence="1">Uncharacterized protein</fullName>
    </submittedName>
</protein>
<keyword evidence="2" id="KW-1185">Reference proteome</keyword>
<reference evidence="1" key="1">
    <citation type="journal article" date="2019" name="bioRxiv">
        <title>The Genome of the Zebra Mussel, Dreissena polymorpha: A Resource for Invasive Species Research.</title>
        <authorList>
            <person name="McCartney M.A."/>
            <person name="Auch B."/>
            <person name="Kono T."/>
            <person name="Mallez S."/>
            <person name="Zhang Y."/>
            <person name="Obille A."/>
            <person name="Becker A."/>
            <person name="Abrahante J.E."/>
            <person name="Garbe J."/>
            <person name="Badalamenti J.P."/>
            <person name="Herman A."/>
            <person name="Mangelson H."/>
            <person name="Liachko I."/>
            <person name="Sullivan S."/>
            <person name="Sone E.D."/>
            <person name="Koren S."/>
            <person name="Silverstein K.A.T."/>
            <person name="Beckman K.B."/>
            <person name="Gohl D.M."/>
        </authorList>
    </citation>
    <scope>NUCLEOTIDE SEQUENCE</scope>
    <source>
        <strain evidence="1">Duluth1</strain>
        <tissue evidence="1">Whole animal</tissue>
    </source>
</reference>
<dbReference type="AlphaFoldDB" id="A0A9D4I2R9"/>
<dbReference type="EMBL" id="JAIWYP010000011">
    <property type="protein sequence ID" value="KAH3742179.1"/>
    <property type="molecule type" value="Genomic_DNA"/>
</dbReference>
<evidence type="ECO:0000313" key="1">
    <source>
        <dbReference type="EMBL" id="KAH3742179.1"/>
    </source>
</evidence>
<sequence length="79" mass="8611">MRSTPAWTLGQNTRKCNERLRINTGSNNKAYSTLNTITETSKPKASVIADADGYLLCNMSTDLGEVAQCVNTVSGHPHR</sequence>
<evidence type="ECO:0000313" key="2">
    <source>
        <dbReference type="Proteomes" id="UP000828390"/>
    </source>
</evidence>
<proteinExistence type="predicted"/>
<name>A0A9D4I2R9_DREPO</name>